<gene>
    <name evidence="1" type="ORF">NYPRO_LOCUS615</name>
</gene>
<accession>A0A811Y125</accession>
<comment type="caution">
    <text evidence="1">The sequence shown here is derived from an EMBL/GenBank/DDBJ whole genome shotgun (WGS) entry which is preliminary data.</text>
</comment>
<evidence type="ECO:0000313" key="1">
    <source>
        <dbReference type="EMBL" id="CAD7667281.1"/>
    </source>
</evidence>
<keyword evidence="2" id="KW-1185">Reference proteome</keyword>
<organism evidence="1 2">
    <name type="scientific">Nyctereutes procyonoides</name>
    <name type="common">Raccoon dog</name>
    <name type="synonym">Canis procyonoides</name>
    <dbReference type="NCBI Taxonomy" id="34880"/>
    <lineage>
        <taxon>Eukaryota</taxon>
        <taxon>Metazoa</taxon>
        <taxon>Chordata</taxon>
        <taxon>Craniata</taxon>
        <taxon>Vertebrata</taxon>
        <taxon>Euteleostomi</taxon>
        <taxon>Mammalia</taxon>
        <taxon>Eutheria</taxon>
        <taxon>Laurasiatheria</taxon>
        <taxon>Carnivora</taxon>
        <taxon>Caniformia</taxon>
        <taxon>Canidae</taxon>
        <taxon>Nyctereutes</taxon>
    </lineage>
</organism>
<proteinExistence type="predicted"/>
<dbReference type="EMBL" id="CAJHUB010000649">
    <property type="protein sequence ID" value="CAD7667281.1"/>
    <property type="molecule type" value="Genomic_DNA"/>
</dbReference>
<protein>
    <submittedName>
        <fullName evidence="1">(raccoon dog) hypothetical protein</fullName>
    </submittedName>
</protein>
<dbReference type="Proteomes" id="UP000645828">
    <property type="component" value="Unassembled WGS sequence"/>
</dbReference>
<name>A0A811Y125_NYCPR</name>
<sequence length="55" mass="5904">MTFRFPYLLSRGAGVSLSGILGEKRLSAWHLAIEGVSKELGSSLPPVLLTFSCPL</sequence>
<evidence type="ECO:0000313" key="2">
    <source>
        <dbReference type="Proteomes" id="UP000645828"/>
    </source>
</evidence>
<dbReference type="AlphaFoldDB" id="A0A811Y125"/>
<reference evidence="1" key="1">
    <citation type="submission" date="2020-12" db="EMBL/GenBank/DDBJ databases">
        <authorList>
            <consortium name="Molecular Ecology Group"/>
        </authorList>
    </citation>
    <scope>NUCLEOTIDE SEQUENCE</scope>
    <source>
        <strain evidence="1">TBG_1078</strain>
    </source>
</reference>